<dbReference type="AlphaFoldDB" id="A0A840APX9"/>
<accession>A0A840APX9</accession>
<feature type="domain" description="Enoyl reductase (ER)" evidence="2">
    <location>
        <begin position="7"/>
        <end position="332"/>
    </location>
</feature>
<evidence type="ECO:0000313" key="3">
    <source>
        <dbReference type="EMBL" id="MBB3931348.1"/>
    </source>
</evidence>
<dbReference type="Gene3D" id="3.90.180.10">
    <property type="entry name" value="Medium-chain alcohol dehydrogenases, catalytic domain"/>
    <property type="match status" value="1"/>
</dbReference>
<dbReference type="SUPFAM" id="SSF51735">
    <property type="entry name" value="NAD(P)-binding Rossmann-fold domains"/>
    <property type="match status" value="1"/>
</dbReference>
<name>A0A840APX9_9HYPH</name>
<dbReference type="InterPro" id="IPR050129">
    <property type="entry name" value="Zn_alcohol_dh"/>
</dbReference>
<protein>
    <submittedName>
        <fullName evidence="3">2-desacetyl-2-hydroxyethyl bacteriochlorophyllide A dehydrogenase</fullName>
    </submittedName>
</protein>
<reference evidence="3 4" key="1">
    <citation type="submission" date="2020-08" db="EMBL/GenBank/DDBJ databases">
        <title>Genomic Encyclopedia of Type Strains, Phase IV (KMG-IV): sequencing the most valuable type-strain genomes for metagenomic binning, comparative biology and taxonomic classification.</title>
        <authorList>
            <person name="Goeker M."/>
        </authorList>
    </citation>
    <scope>NUCLEOTIDE SEQUENCE [LARGE SCALE GENOMIC DNA]</scope>
    <source>
        <strain evidence="3 4">DSM 25966</strain>
    </source>
</reference>
<dbReference type="EMBL" id="JACIDS010000003">
    <property type="protein sequence ID" value="MBB3931348.1"/>
    <property type="molecule type" value="Genomic_DNA"/>
</dbReference>
<dbReference type="InterPro" id="IPR011032">
    <property type="entry name" value="GroES-like_sf"/>
</dbReference>
<proteinExistence type="predicted"/>
<sequence>MLAIVVNQPGSIALDDRPVPPEPEAGWVAIDIAYAGLCGTDYHIYEGKHPYLRYPRVIGHELSGLVAVDAAGWRRGQSVIINPYIACGICHACQRGKPNCCMNIGVLGVHRDGGLCARINVPAANLISAEGLAQDEAATVEFLAIGAHAVRRAAPGSSDRVLVVGAGPIGLGTALFARLRGAEVHLLDASAERLAMVADRFGFEHAHTVAEGTAALMAATGGDGFDVVLDATGSPRAMAASFRLVAHGGTLVFVGVVPDDITFNDAEFHKREMSLLGSRNATSEDFATVVAALASRKIDYQSLITHRTGIEGLPDKMAEWAADRSQLIKAMVSVGH</sequence>
<dbReference type="SMART" id="SM00829">
    <property type="entry name" value="PKS_ER"/>
    <property type="match status" value="1"/>
</dbReference>
<dbReference type="Pfam" id="PF08240">
    <property type="entry name" value="ADH_N"/>
    <property type="match status" value="1"/>
</dbReference>
<dbReference type="PANTHER" id="PTHR43401:SF3">
    <property type="entry name" value="L-GALACTONATE-5-DEHYDROGENASE"/>
    <property type="match status" value="1"/>
</dbReference>
<dbReference type="InterPro" id="IPR013154">
    <property type="entry name" value="ADH-like_N"/>
</dbReference>
<dbReference type="Gene3D" id="3.40.50.720">
    <property type="entry name" value="NAD(P)-binding Rossmann-like Domain"/>
    <property type="match status" value="1"/>
</dbReference>
<comment type="caution">
    <text evidence="3">The sequence shown here is derived from an EMBL/GenBank/DDBJ whole genome shotgun (WGS) entry which is preliminary data.</text>
</comment>
<dbReference type="Pfam" id="PF00107">
    <property type="entry name" value="ADH_zinc_N"/>
    <property type="match status" value="1"/>
</dbReference>
<keyword evidence="4" id="KW-1185">Reference proteome</keyword>
<dbReference type="InterPro" id="IPR013149">
    <property type="entry name" value="ADH-like_C"/>
</dbReference>
<keyword evidence="1" id="KW-0560">Oxidoreductase</keyword>
<dbReference type="PANTHER" id="PTHR43401">
    <property type="entry name" value="L-THREONINE 3-DEHYDROGENASE"/>
    <property type="match status" value="1"/>
</dbReference>
<evidence type="ECO:0000313" key="4">
    <source>
        <dbReference type="Proteomes" id="UP000553963"/>
    </source>
</evidence>
<organism evidence="3 4">
    <name type="scientific">Kaistia hirudinis</name>
    <dbReference type="NCBI Taxonomy" id="1293440"/>
    <lineage>
        <taxon>Bacteria</taxon>
        <taxon>Pseudomonadati</taxon>
        <taxon>Pseudomonadota</taxon>
        <taxon>Alphaproteobacteria</taxon>
        <taxon>Hyphomicrobiales</taxon>
        <taxon>Kaistiaceae</taxon>
        <taxon>Kaistia</taxon>
    </lineage>
</organism>
<gene>
    <name evidence="3" type="ORF">GGR25_002398</name>
</gene>
<dbReference type="SUPFAM" id="SSF50129">
    <property type="entry name" value="GroES-like"/>
    <property type="match status" value="1"/>
</dbReference>
<dbReference type="InterPro" id="IPR036291">
    <property type="entry name" value="NAD(P)-bd_dom_sf"/>
</dbReference>
<dbReference type="RefSeq" id="WP_183398995.1">
    <property type="nucleotide sequence ID" value="NZ_JACIDS010000003.1"/>
</dbReference>
<dbReference type="Proteomes" id="UP000553963">
    <property type="component" value="Unassembled WGS sequence"/>
</dbReference>
<evidence type="ECO:0000259" key="2">
    <source>
        <dbReference type="SMART" id="SM00829"/>
    </source>
</evidence>
<dbReference type="GO" id="GO:0016491">
    <property type="term" value="F:oxidoreductase activity"/>
    <property type="evidence" value="ECO:0007669"/>
    <property type="project" value="UniProtKB-KW"/>
</dbReference>
<evidence type="ECO:0000256" key="1">
    <source>
        <dbReference type="ARBA" id="ARBA00023002"/>
    </source>
</evidence>
<dbReference type="InterPro" id="IPR020843">
    <property type="entry name" value="ER"/>
</dbReference>
<dbReference type="CDD" id="cd08261">
    <property type="entry name" value="Zn_ADH7"/>
    <property type="match status" value="1"/>
</dbReference>